<feature type="transmembrane region" description="Helical" evidence="6">
    <location>
        <begin position="83"/>
        <end position="101"/>
    </location>
</feature>
<dbReference type="PANTHER" id="PTHR31154:SF4">
    <property type="entry name" value="MEMBRANE TRANSPORTER PROTEIN"/>
    <property type="match status" value="1"/>
</dbReference>
<dbReference type="EMBL" id="BAABWN010000001">
    <property type="protein sequence ID" value="GAA6166691.1"/>
    <property type="molecule type" value="Genomic_DNA"/>
</dbReference>
<dbReference type="InterPro" id="IPR002781">
    <property type="entry name" value="TM_pro_TauE-like"/>
</dbReference>
<keyword evidence="8" id="KW-1185">Reference proteome</keyword>
<evidence type="ECO:0000313" key="7">
    <source>
        <dbReference type="EMBL" id="GAA6166691.1"/>
    </source>
</evidence>
<feature type="transmembrane region" description="Helical" evidence="6">
    <location>
        <begin position="50"/>
        <end position="71"/>
    </location>
</feature>
<keyword evidence="3 6" id="KW-0812">Transmembrane</keyword>
<keyword evidence="4 6" id="KW-1133">Transmembrane helix</keyword>
<protein>
    <recommendedName>
        <fullName evidence="6">Probable membrane transporter protein</fullName>
    </recommendedName>
</protein>
<name>A0ABQ0A4Y5_9GAMM</name>
<evidence type="ECO:0000313" key="8">
    <source>
        <dbReference type="Proteomes" id="UP001465153"/>
    </source>
</evidence>
<feature type="transmembrane region" description="Helical" evidence="6">
    <location>
        <begin position="175"/>
        <end position="208"/>
    </location>
</feature>
<dbReference type="Proteomes" id="UP001465153">
    <property type="component" value="Unassembled WGS sequence"/>
</dbReference>
<comment type="similarity">
    <text evidence="2 6">Belongs to the 4-toluene sulfonate uptake permease (TSUP) (TC 2.A.102) family.</text>
</comment>
<feature type="transmembrane region" description="Helical" evidence="6">
    <location>
        <begin position="249"/>
        <end position="268"/>
    </location>
</feature>
<evidence type="ECO:0000256" key="1">
    <source>
        <dbReference type="ARBA" id="ARBA00004141"/>
    </source>
</evidence>
<feature type="transmembrane region" description="Helical" evidence="6">
    <location>
        <begin position="297"/>
        <end position="317"/>
    </location>
</feature>
<dbReference type="Pfam" id="PF01925">
    <property type="entry name" value="TauE"/>
    <property type="match status" value="1"/>
</dbReference>
<feature type="transmembrane region" description="Helical" evidence="6">
    <location>
        <begin position="12"/>
        <end position="30"/>
    </location>
</feature>
<dbReference type="PANTHER" id="PTHR31154">
    <property type="entry name" value="MEMBRANE TRANSPORTER PROTEIN"/>
    <property type="match status" value="1"/>
</dbReference>
<proteinExistence type="inferred from homology"/>
<evidence type="ECO:0000256" key="4">
    <source>
        <dbReference type="ARBA" id="ARBA00022989"/>
    </source>
</evidence>
<evidence type="ECO:0000256" key="5">
    <source>
        <dbReference type="ARBA" id="ARBA00023136"/>
    </source>
</evidence>
<keyword evidence="6" id="KW-1003">Cell membrane</keyword>
<gene>
    <name evidence="7" type="ORF">NBRC116591_05010</name>
</gene>
<dbReference type="RefSeq" id="WP_353301561.1">
    <property type="nucleotide sequence ID" value="NZ_BAABWN010000001.1"/>
</dbReference>
<evidence type="ECO:0000256" key="3">
    <source>
        <dbReference type="ARBA" id="ARBA00022692"/>
    </source>
</evidence>
<accession>A0ABQ0A4Y5</accession>
<sequence>MLSRLLSSHYSVWIGFVLCFYVIWIFYVLYSGYYQELGNYWQISLTMAFGSYVAGSTPMGGGAVGFPVLVLGLDMPVSLGRDFSLLIQSLGMTSASIFILVSRQKIAVNVLIGVMLGVAIGIPLGLFWVEPNISELLVKLIFAVLCASFGILHMVRLDEFSTYSGILKFSTRLELIIGGLVGFIASSGIVSITGVGVDMVLYCILVLVFKSDLRVAIPTSVIAMALTSLYSVLIKSVTVGFHEDVFENWLAAAPIVVVGAPLGAFLVNILGRKKTLSFVSLLCVSQLFWTCSNEFSYLGFGGVLATLCTVFIVAVFFETIRLVSQGNRLQNAN</sequence>
<feature type="transmembrane region" description="Helical" evidence="6">
    <location>
        <begin position="136"/>
        <end position="155"/>
    </location>
</feature>
<comment type="caution">
    <text evidence="7">The sequence shown here is derived from an EMBL/GenBank/DDBJ whole genome shotgun (WGS) entry which is preliminary data.</text>
</comment>
<keyword evidence="5 6" id="KW-0472">Membrane</keyword>
<feature type="transmembrane region" description="Helical" evidence="6">
    <location>
        <begin position="107"/>
        <end position="129"/>
    </location>
</feature>
<reference evidence="7 8" key="1">
    <citation type="submission" date="2024-04" db="EMBL/GenBank/DDBJ databases">
        <title>Draft genome sequence of Sessilibacter corallicola NBRC 116591.</title>
        <authorList>
            <person name="Miyakawa T."/>
            <person name="Kusuya Y."/>
            <person name="Miura T."/>
        </authorList>
    </citation>
    <scope>NUCLEOTIDE SEQUENCE [LARGE SCALE GENOMIC DNA]</scope>
    <source>
        <strain evidence="7 8">KU-00831-HH</strain>
    </source>
</reference>
<organism evidence="7 8">
    <name type="scientific">Sessilibacter corallicola</name>
    <dbReference type="NCBI Taxonomy" id="2904075"/>
    <lineage>
        <taxon>Bacteria</taxon>
        <taxon>Pseudomonadati</taxon>
        <taxon>Pseudomonadota</taxon>
        <taxon>Gammaproteobacteria</taxon>
        <taxon>Cellvibrionales</taxon>
        <taxon>Cellvibrionaceae</taxon>
        <taxon>Sessilibacter</taxon>
    </lineage>
</organism>
<comment type="subcellular location">
    <subcellularLocation>
        <location evidence="6">Cell membrane</location>
        <topology evidence="6">Multi-pass membrane protein</topology>
    </subcellularLocation>
    <subcellularLocation>
        <location evidence="1">Membrane</location>
        <topology evidence="1">Multi-pass membrane protein</topology>
    </subcellularLocation>
</comment>
<feature type="transmembrane region" description="Helical" evidence="6">
    <location>
        <begin position="215"/>
        <end position="237"/>
    </location>
</feature>
<evidence type="ECO:0000256" key="2">
    <source>
        <dbReference type="ARBA" id="ARBA00009142"/>
    </source>
</evidence>
<evidence type="ECO:0000256" key="6">
    <source>
        <dbReference type="RuleBase" id="RU363041"/>
    </source>
</evidence>